<accession>A0A835YWA6</accession>
<name>A0A835YWA6_9STRA</name>
<evidence type="ECO:0000313" key="1">
    <source>
        <dbReference type="EMBL" id="KAG5181873.1"/>
    </source>
</evidence>
<organism evidence="1 2">
    <name type="scientific">Tribonema minus</name>
    <dbReference type="NCBI Taxonomy" id="303371"/>
    <lineage>
        <taxon>Eukaryota</taxon>
        <taxon>Sar</taxon>
        <taxon>Stramenopiles</taxon>
        <taxon>Ochrophyta</taxon>
        <taxon>PX clade</taxon>
        <taxon>Xanthophyceae</taxon>
        <taxon>Tribonematales</taxon>
        <taxon>Tribonemataceae</taxon>
        <taxon>Tribonema</taxon>
    </lineage>
</organism>
<protein>
    <submittedName>
        <fullName evidence="1">Uncharacterized protein</fullName>
    </submittedName>
</protein>
<reference evidence="1" key="1">
    <citation type="submission" date="2021-02" db="EMBL/GenBank/DDBJ databases">
        <title>First Annotated Genome of the Yellow-green Alga Tribonema minus.</title>
        <authorList>
            <person name="Mahan K.M."/>
        </authorList>
    </citation>
    <scope>NUCLEOTIDE SEQUENCE</scope>
    <source>
        <strain evidence="1">UTEX B ZZ1240</strain>
    </source>
</reference>
<dbReference type="AlphaFoldDB" id="A0A835YWA6"/>
<comment type="caution">
    <text evidence="1">The sequence shown here is derived from an EMBL/GenBank/DDBJ whole genome shotgun (WGS) entry which is preliminary data.</text>
</comment>
<dbReference type="EMBL" id="JAFCMP010000290">
    <property type="protein sequence ID" value="KAG5181873.1"/>
    <property type="molecule type" value="Genomic_DNA"/>
</dbReference>
<dbReference type="Proteomes" id="UP000664859">
    <property type="component" value="Unassembled WGS sequence"/>
</dbReference>
<proteinExistence type="predicted"/>
<sequence length="263" mass="28732">MLNGTLAGGQRCEFTEALLKLLKRLMARPRYQGECSPSDMACAIMRKASRTASGCDSYHFVHQLYGADENYLLKPRAVTLPPVEVEVSLVDSCIISKVITRNPLALYKMADLENSAAEAVQVEPWLYFDTTVTERTNHDARGGSSSSGNDSIRYLSVAIPEDPSDINTCMYLCKPMYHFQEQNMLWGADAPCDAPLPLQSIQSNSLLRRRSSASAICVPTMTAEIACGEAAVPVPAAANRCRNRRQMGATTSSSTTSLPRLSI</sequence>
<keyword evidence="2" id="KW-1185">Reference proteome</keyword>
<dbReference type="OrthoDB" id="203476at2759"/>
<evidence type="ECO:0000313" key="2">
    <source>
        <dbReference type="Proteomes" id="UP000664859"/>
    </source>
</evidence>
<gene>
    <name evidence="1" type="ORF">JKP88DRAFT_61652</name>
</gene>